<feature type="compositionally biased region" description="Gly residues" evidence="1">
    <location>
        <begin position="442"/>
        <end position="454"/>
    </location>
</feature>
<feature type="region of interest" description="Disordered" evidence="1">
    <location>
        <begin position="412"/>
        <end position="454"/>
    </location>
</feature>
<dbReference type="Proteomes" id="UP000717624">
    <property type="component" value="Unassembled WGS sequence"/>
</dbReference>
<dbReference type="RefSeq" id="WP_204517018.1">
    <property type="nucleotide sequence ID" value="NZ_BAABIN010000015.1"/>
</dbReference>
<dbReference type="AlphaFoldDB" id="A0A938XYK8"/>
<comment type="caution">
    <text evidence="3">The sequence shown here is derived from an EMBL/GenBank/DDBJ whole genome shotgun (WGS) entry which is preliminary data.</text>
</comment>
<evidence type="ECO:0000313" key="3">
    <source>
        <dbReference type="EMBL" id="MBM7589289.1"/>
    </source>
</evidence>
<protein>
    <submittedName>
        <fullName evidence="3">Uncharacterized protein</fullName>
    </submittedName>
</protein>
<reference evidence="3" key="1">
    <citation type="submission" date="2021-01" db="EMBL/GenBank/DDBJ databases">
        <title>Genomic Encyclopedia of Type Strains, Phase IV (KMG-IV): sequencing the most valuable type-strain genomes for metagenomic binning, comparative biology and taxonomic classification.</title>
        <authorList>
            <person name="Goeker M."/>
        </authorList>
    </citation>
    <scope>NUCLEOTIDE SEQUENCE</scope>
    <source>
        <strain evidence="3">DSM 25523</strain>
    </source>
</reference>
<evidence type="ECO:0000256" key="1">
    <source>
        <dbReference type="SAM" id="MobiDB-lite"/>
    </source>
</evidence>
<name>A0A938XYK8_9BACL</name>
<keyword evidence="4" id="KW-1185">Reference proteome</keyword>
<sequence length="454" mass="49873">MKKRISKPVLAVLAASVIAGGLTPVLANAANNYGSSTKVVMNEEGKQVTRYQLKELAKNDPETLDMLLKNEADHLYLVIDELDLDVKLATYIKEHEAEWLDIYNEYYDDIELEVRLDDEANGIVDLSQETKNGITYLKGEVSEDIDKVVVTLPNGNQIEVVPNSDESFTVSFEPVVSSTAKYATVKAYADDELVETQKIRVDTESDEDEDSDAFLRLTGNYDKDKEEVKITGIVDRDIDKVRVTYDGDSKDVKVSKLFNKLGTFSVTFRDVKGNDEEAKVEAYEDGEKIDTENITINGISDDDEDTDDTYAISGSAVISPKYKLVLVQGKVETEADIDEDELKLYATAPDGQKHEVKLDADGQFAANLSYSNRSYSSKYVHLELYQDGDLVAETNIAHGTPVNQFSPQQAAGLVAPGKPKNVPGQINNSQQGKGNQAKAKGNGNGNGNGNGKKN</sequence>
<organism evidence="3 4">
    <name type="scientific">Brevibacillus fulvus</name>
    <dbReference type="NCBI Taxonomy" id="1125967"/>
    <lineage>
        <taxon>Bacteria</taxon>
        <taxon>Bacillati</taxon>
        <taxon>Bacillota</taxon>
        <taxon>Bacilli</taxon>
        <taxon>Bacillales</taxon>
        <taxon>Paenibacillaceae</taxon>
        <taxon>Brevibacillus</taxon>
    </lineage>
</organism>
<feature type="compositionally biased region" description="Low complexity" evidence="1">
    <location>
        <begin position="430"/>
        <end position="441"/>
    </location>
</feature>
<keyword evidence="2" id="KW-0732">Signal</keyword>
<evidence type="ECO:0000256" key="2">
    <source>
        <dbReference type="SAM" id="SignalP"/>
    </source>
</evidence>
<evidence type="ECO:0000313" key="4">
    <source>
        <dbReference type="Proteomes" id="UP000717624"/>
    </source>
</evidence>
<accession>A0A938XYK8</accession>
<feature type="signal peptide" evidence="2">
    <location>
        <begin position="1"/>
        <end position="29"/>
    </location>
</feature>
<gene>
    <name evidence="3" type="ORF">JOD01_000887</name>
</gene>
<feature type="chain" id="PRO_5036682727" evidence="2">
    <location>
        <begin position="30"/>
        <end position="454"/>
    </location>
</feature>
<dbReference type="EMBL" id="JAFBEB010000002">
    <property type="protein sequence ID" value="MBM7589289.1"/>
    <property type="molecule type" value="Genomic_DNA"/>
</dbReference>
<proteinExistence type="predicted"/>